<proteinExistence type="predicted"/>
<name>A0A3P7JWH4_STRVU</name>
<keyword evidence="3" id="KW-1185">Reference proteome</keyword>
<accession>A0A3P7JWH4</accession>
<evidence type="ECO:0000313" key="3">
    <source>
        <dbReference type="Proteomes" id="UP000270094"/>
    </source>
</evidence>
<feature type="region of interest" description="Disordered" evidence="1">
    <location>
        <begin position="1"/>
        <end position="30"/>
    </location>
</feature>
<dbReference type="AlphaFoldDB" id="A0A3P7JWH4"/>
<evidence type="ECO:0000313" key="2">
    <source>
        <dbReference type="EMBL" id="VDM85433.1"/>
    </source>
</evidence>
<organism evidence="2 3">
    <name type="scientific">Strongylus vulgaris</name>
    <name type="common">Blood worm</name>
    <dbReference type="NCBI Taxonomy" id="40348"/>
    <lineage>
        <taxon>Eukaryota</taxon>
        <taxon>Metazoa</taxon>
        <taxon>Ecdysozoa</taxon>
        <taxon>Nematoda</taxon>
        <taxon>Chromadorea</taxon>
        <taxon>Rhabditida</taxon>
        <taxon>Rhabditina</taxon>
        <taxon>Rhabditomorpha</taxon>
        <taxon>Strongyloidea</taxon>
        <taxon>Strongylidae</taxon>
        <taxon>Strongylus</taxon>
    </lineage>
</organism>
<reference evidence="2 3" key="1">
    <citation type="submission" date="2018-11" db="EMBL/GenBank/DDBJ databases">
        <authorList>
            <consortium name="Pathogen Informatics"/>
        </authorList>
    </citation>
    <scope>NUCLEOTIDE SEQUENCE [LARGE SCALE GENOMIC DNA]</scope>
</reference>
<sequence>MELSEPPAATEMRFRSDGGQKRRGATTTSLVNVGDELPMTERPRVQHVWSK</sequence>
<protein>
    <submittedName>
        <fullName evidence="2">Uncharacterized protein</fullName>
    </submittedName>
</protein>
<gene>
    <name evidence="2" type="ORF">SVUK_LOCUS20431</name>
</gene>
<dbReference type="Proteomes" id="UP000270094">
    <property type="component" value="Unassembled WGS sequence"/>
</dbReference>
<evidence type="ECO:0000256" key="1">
    <source>
        <dbReference type="SAM" id="MobiDB-lite"/>
    </source>
</evidence>
<dbReference type="EMBL" id="UYYB01140456">
    <property type="protein sequence ID" value="VDM85433.1"/>
    <property type="molecule type" value="Genomic_DNA"/>
</dbReference>